<dbReference type="InterPro" id="IPR036396">
    <property type="entry name" value="Cyt_P450_sf"/>
</dbReference>
<dbReference type="PANTHER" id="PTHR24304:SF2">
    <property type="entry name" value="24-HYDROXYCHOLESTEROL 7-ALPHA-HYDROXYLASE"/>
    <property type="match status" value="1"/>
</dbReference>
<dbReference type="EMBL" id="JPOX01000001">
    <property type="protein sequence ID" value="KFX53351.1"/>
    <property type="molecule type" value="Genomic_DNA"/>
</dbReference>
<dbReference type="InterPro" id="IPR001128">
    <property type="entry name" value="Cyt_P450"/>
</dbReference>
<comment type="similarity">
    <text evidence="2">Belongs to the cytochrome P450 family.</text>
</comment>
<evidence type="ECO:0000256" key="4">
    <source>
        <dbReference type="ARBA" id="ARBA00022723"/>
    </source>
</evidence>
<evidence type="ECO:0000256" key="2">
    <source>
        <dbReference type="ARBA" id="ARBA00010617"/>
    </source>
</evidence>
<keyword evidence="5" id="KW-0408">Iron</keyword>
<dbReference type="SUPFAM" id="SSF48264">
    <property type="entry name" value="Cytochrome P450"/>
    <property type="match status" value="1"/>
</dbReference>
<dbReference type="Pfam" id="PF00067">
    <property type="entry name" value="p450"/>
    <property type="match status" value="1"/>
</dbReference>
<keyword evidence="4" id="KW-0479">Metal-binding</keyword>
<dbReference type="InterPro" id="IPR050529">
    <property type="entry name" value="CYP450_sterol_14alpha_dmase"/>
</dbReference>
<keyword evidence="3" id="KW-0349">Heme</keyword>
<dbReference type="Gene3D" id="1.10.630.10">
    <property type="entry name" value="Cytochrome P450"/>
    <property type="match status" value="1"/>
</dbReference>
<protein>
    <submittedName>
        <fullName evidence="7">Cytochrome P450</fullName>
    </submittedName>
</protein>
<dbReference type="GO" id="GO:0020037">
    <property type="term" value="F:heme binding"/>
    <property type="evidence" value="ECO:0007669"/>
    <property type="project" value="InterPro"/>
</dbReference>
<keyword evidence="6" id="KW-0560">Oxidoreductase</keyword>
<dbReference type="PANTHER" id="PTHR24304">
    <property type="entry name" value="CYTOCHROME P450 FAMILY 7"/>
    <property type="match status" value="1"/>
</dbReference>
<evidence type="ECO:0000256" key="5">
    <source>
        <dbReference type="ARBA" id="ARBA00023004"/>
    </source>
</evidence>
<evidence type="ECO:0000256" key="1">
    <source>
        <dbReference type="ARBA" id="ARBA00001971"/>
    </source>
</evidence>
<organism evidence="7">
    <name type="scientific">Talaromyces marneffei PM1</name>
    <dbReference type="NCBI Taxonomy" id="1077442"/>
    <lineage>
        <taxon>Eukaryota</taxon>
        <taxon>Fungi</taxon>
        <taxon>Dikarya</taxon>
        <taxon>Ascomycota</taxon>
        <taxon>Pezizomycotina</taxon>
        <taxon>Eurotiomycetes</taxon>
        <taxon>Eurotiomycetidae</taxon>
        <taxon>Eurotiales</taxon>
        <taxon>Trichocomaceae</taxon>
        <taxon>Talaromyces</taxon>
        <taxon>Talaromyces sect. Talaromyces</taxon>
    </lineage>
</organism>
<dbReference type="GO" id="GO:0005506">
    <property type="term" value="F:iron ion binding"/>
    <property type="evidence" value="ECO:0007669"/>
    <property type="project" value="InterPro"/>
</dbReference>
<proteinExistence type="inferred from homology"/>
<reference evidence="7" key="1">
    <citation type="journal article" date="2014" name="PLoS Genet.">
        <title>Signature Gene Expression Reveals Novel Clues to the Molecular Mechanisms of Dimorphic Transition in Penicillium marneffei.</title>
        <authorList>
            <person name="Yang E."/>
            <person name="Wang G."/>
            <person name="Cai J."/>
            <person name="Woo P.C."/>
            <person name="Lau S.K."/>
            <person name="Yuen K.-Y."/>
            <person name="Chow W.-N."/>
            <person name="Lin X."/>
        </authorList>
    </citation>
    <scope>NUCLEOTIDE SEQUENCE [LARGE SCALE GENOMIC DNA]</scope>
    <source>
        <strain evidence="7">PM1</strain>
    </source>
</reference>
<name>A0A093W3A7_TALMA</name>
<dbReference type="AlphaFoldDB" id="A0A093W3A7"/>
<accession>A0A093W3A7</accession>
<sequence length="408" mass="45637">MTRKSCPTEYHDPFTLSIFGSKLYVISDPKHTNDVYKNLKILSFIEFVQGLFKRNELSAAGLKAVYANLPTDKPGFPNPQGGSLGENELRAVGVGTNDIATILVTLHWAINTNTRKTAFWVLTYLLYNPSHIEPLRRQTANAFVGDKLFETLRMSSNAASVRNVNKDTVIGYKHLRKGNRIMIPYRLLHFDESVYGPDVYSFKPERFAGSNAEKLTRGDSWRPFGGGKTMCSGRHIAKCATLMFLSLVLRKFDIEIVGGRKMPAPDLDITNPSYNSMASIHALKGHSWTDDCLEVPNDLCWPTPTTWFALNDSLSGKLIKTVPIAAACFPSPSSKSSECTNCATKLDQYILSRRKSNWLLFSISTIGRPSRRKYDYTRVPDKVLYCPTCVGSERWIAKDGALCRSPLA</sequence>
<comment type="caution">
    <text evidence="7">The sequence shown here is derived from an EMBL/GenBank/DDBJ whole genome shotgun (WGS) entry which is preliminary data.</text>
</comment>
<gene>
    <name evidence="7" type="ORF">GQ26_0011910</name>
</gene>
<evidence type="ECO:0000313" key="7">
    <source>
        <dbReference type="EMBL" id="KFX53351.1"/>
    </source>
</evidence>
<evidence type="ECO:0000256" key="3">
    <source>
        <dbReference type="ARBA" id="ARBA00022617"/>
    </source>
</evidence>
<dbReference type="GO" id="GO:0008395">
    <property type="term" value="F:steroid hydroxylase activity"/>
    <property type="evidence" value="ECO:0007669"/>
    <property type="project" value="TreeGrafter"/>
</dbReference>
<comment type="cofactor">
    <cofactor evidence="1">
        <name>heme</name>
        <dbReference type="ChEBI" id="CHEBI:30413"/>
    </cofactor>
</comment>
<keyword evidence="6" id="KW-0503">Monooxygenase</keyword>
<evidence type="ECO:0000256" key="6">
    <source>
        <dbReference type="ARBA" id="ARBA00023033"/>
    </source>
</evidence>
<dbReference type="GO" id="GO:0016705">
    <property type="term" value="F:oxidoreductase activity, acting on paired donors, with incorporation or reduction of molecular oxygen"/>
    <property type="evidence" value="ECO:0007669"/>
    <property type="project" value="InterPro"/>
</dbReference>